<gene>
    <name evidence="3" type="ORF">ACH47X_04330</name>
</gene>
<reference evidence="3 4" key="1">
    <citation type="submission" date="2024-10" db="EMBL/GenBank/DDBJ databases">
        <title>The Natural Products Discovery Center: Release of the First 8490 Sequenced Strains for Exploring Actinobacteria Biosynthetic Diversity.</title>
        <authorList>
            <person name="Kalkreuter E."/>
            <person name="Kautsar S.A."/>
            <person name="Yang D."/>
            <person name="Bader C.D."/>
            <person name="Teijaro C.N."/>
            <person name="Fluegel L."/>
            <person name="Davis C.M."/>
            <person name="Simpson J.R."/>
            <person name="Lauterbach L."/>
            <person name="Steele A.D."/>
            <person name="Gui C."/>
            <person name="Meng S."/>
            <person name="Li G."/>
            <person name="Viehrig K."/>
            <person name="Ye F."/>
            <person name="Su P."/>
            <person name="Kiefer A.F."/>
            <person name="Nichols A."/>
            <person name="Cepeda A.J."/>
            <person name="Yan W."/>
            <person name="Fan B."/>
            <person name="Jiang Y."/>
            <person name="Adhikari A."/>
            <person name="Zheng C.-J."/>
            <person name="Schuster L."/>
            <person name="Cowan T.M."/>
            <person name="Smanski M.J."/>
            <person name="Chevrette M.G."/>
            <person name="De Carvalho L.P.S."/>
            <person name="Shen B."/>
        </authorList>
    </citation>
    <scope>NUCLEOTIDE SEQUENCE [LARGE SCALE GENOMIC DNA]</scope>
    <source>
        <strain evidence="3 4">NPDC019481</strain>
    </source>
</reference>
<dbReference type="InterPro" id="IPR010610">
    <property type="entry name" value="EryCIII-like_C"/>
</dbReference>
<dbReference type="EMBL" id="JBIRYI010000002">
    <property type="protein sequence ID" value="MFI2486110.1"/>
    <property type="molecule type" value="Genomic_DNA"/>
</dbReference>
<evidence type="ECO:0000259" key="1">
    <source>
        <dbReference type="Pfam" id="PF03033"/>
    </source>
</evidence>
<protein>
    <submittedName>
        <fullName evidence="3">Glycosyltransferase</fullName>
    </submittedName>
</protein>
<dbReference type="PANTHER" id="PTHR48050:SF13">
    <property type="entry name" value="STEROL 3-BETA-GLUCOSYLTRANSFERASE UGT80A2"/>
    <property type="match status" value="1"/>
</dbReference>
<dbReference type="SUPFAM" id="SSF53756">
    <property type="entry name" value="UDP-Glycosyltransferase/glycogen phosphorylase"/>
    <property type="match status" value="1"/>
</dbReference>
<dbReference type="RefSeq" id="WP_397401750.1">
    <property type="nucleotide sequence ID" value="NZ_JBIRYI010000002.1"/>
</dbReference>
<dbReference type="InterPro" id="IPR050426">
    <property type="entry name" value="Glycosyltransferase_28"/>
</dbReference>
<accession>A0ABW7XFU6</accession>
<dbReference type="Pfam" id="PF03033">
    <property type="entry name" value="Glyco_transf_28"/>
    <property type="match status" value="1"/>
</dbReference>
<feature type="domain" description="Glycosyltransferase family 28 N-terminal" evidence="1">
    <location>
        <begin position="3"/>
        <end position="123"/>
    </location>
</feature>
<organism evidence="3 4">
    <name type="scientific">Promicromonospora kroppenstedtii</name>
    <dbReference type="NCBI Taxonomy" id="440482"/>
    <lineage>
        <taxon>Bacteria</taxon>
        <taxon>Bacillati</taxon>
        <taxon>Actinomycetota</taxon>
        <taxon>Actinomycetes</taxon>
        <taxon>Micrococcales</taxon>
        <taxon>Promicromonosporaceae</taxon>
        <taxon>Promicromonospora</taxon>
    </lineage>
</organism>
<evidence type="ECO:0000313" key="4">
    <source>
        <dbReference type="Proteomes" id="UP001611580"/>
    </source>
</evidence>
<dbReference type="InterPro" id="IPR004276">
    <property type="entry name" value="GlycoTrans_28_N"/>
</dbReference>
<sequence>MRVLLVTTGSRGDVEPFAALAAGLARAGHDPLLAAPRRLTEHAAGRGVPVAPLDDGIFALQQEVAGKGTRASVTAARSALPLLRRWLDDVATLQDSGADIVVYAPKSLGAHHLADRLGVPSIAALPVPLFSPTARFASPLSAVRPPRFLNRASWRLAGAVEAPYRRMVRGWRSEVLGLTGPTPNLTDRVAHDGVLHAWSPHLLPAPDDWPAALAPIGFWSAPSDDWTPPDNLTRFLDAGEPPVYVGFGSMLAKDPDAFTLAVLDGLARSGRRAVLATGWGALRPSHVPESVYVLDQAPHDWLLQRTSVAVHHGGVGTVAAALRAGVPQVIRPFLGDQPFWARRVHEIGIAAAPLTGRFTADRLAAALDDATPMAGAAREMAARVREEDGVTAAVARIERTVARA</sequence>
<evidence type="ECO:0000259" key="2">
    <source>
        <dbReference type="Pfam" id="PF06722"/>
    </source>
</evidence>
<dbReference type="PANTHER" id="PTHR48050">
    <property type="entry name" value="STEROL 3-BETA-GLUCOSYLTRANSFERASE"/>
    <property type="match status" value="1"/>
</dbReference>
<dbReference type="Gene3D" id="3.40.50.2000">
    <property type="entry name" value="Glycogen Phosphorylase B"/>
    <property type="match status" value="2"/>
</dbReference>
<comment type="caution">
    <text evidence="3">The sequence shown here is derived from an EMBL/GenBank/DDBJ whole genome shotgun (WGS) entry which is preliminary data.</text>
</comment>
<dbReference type="Pfam" id="PF06722">
    <property type="entry name" value="EryCIII-like_C"/>
    <property type="match status" value="1"/>
</dbReference>
<evidence type="ECO:0000313" key="3">
    <source>
        <dbReference type="EMBL" id="MFI2486110.1"/>
    </source>
</evidence>
<name>A0ABW7XFU6_9MICO</name>
<dbReference type="CDD" id="cd03784">
    <property type="entry name" value="GT1_Gtf-like"/>
    <property type="match status" value="1"/>
</dbReference>
<feature type="domain" description="Erythromycin biosynthesis protein CIII-like C-terminal" evidence="2">
    <location>
        <begin position="285"/>
        <end position="388"/>
    </location>
</feature>
<dbReference type="InterPro" id="IPR002213">
    <property type="entry name" value="UDP_glucos_trans"/>
</dbReference>
<proteinExistence type="predicted"/>
<dbReference type="Proteomes" id="UP001611580">
    <property type="component" value="Unassembled WGS sequence"/>
</dbReference>
<keyword evidence="4" id="KW-1185">Reference proteome</keyword>